<dbReference type="EMBL" id="UOFS01000013">
    <property type="protein sequence ID" value="VAW93067.1"/>
    <property type="molecule type" value="Genomic_DNA"/>
</dbReference>
<protein>
    <submittedName>
        <fullName evidence="2">Uncharacterized protein</fullName>
    </submittedName>
</protein>
<evidence type="ECO:0000313" key="2">
    <source>
        <dbReference type="EMBL" id="VAW93067.1"/>
    </source>
</evidence>
<proteinExistence type="predicted"/>
<organism evidence="2">
    <name type="scientific">hydrothermal vent metagenome</name>
    <dbReference type="NCBI Taxonomy" id="652676"/>
    <lineage>
        <taxon>unclassified sequences</taxon>
        <taxon>metagenomes</taxon>
        <taxon>ecological metagenomes</taxon>
    </lineage>
</organism>
<evidence type="ECO:0000256" key="1">
    <source>
        <dbReference type="SAM" id="Phobius"/>
    </source>
</evidence>
<gene>
    <name evidence="2" type="ORF">MNBD_GAMMA22-609</name>
</gene>
<keyword evidence="1" id="KW-0812">Transmembrane</keyword>
<reference evidence="2" key="1">
    <citation type="submission" date="2018-06" db="EMBL/GenBank/DDBJ databases">
        <authorList>
            <person name="Zhirakovskaya E."/>
        </authorList>
    </citation>
    <scope>NUCLEOTIDE SEQUENCE</scope>
</reference>
<accession>A0A3B1A0E4</accession>
<keyword evidence="1" id="KW-1133">Transmembrane helix</keyword>
<feature type="transmembrane region" description="Helical" evidence="1">
    <location>
        <begin position="7"/>
        <end position="25"/>
    </location>
</feature>
<keyword evidence="1" id="KW-0472">Membrane</keyword>
<name>A0A3B1A0E4_9ZZZZ</name>
<sequence>MIPKPIYEVLPIIYVVGGILAMTTVQSMTSFISGLAIGIAGLIILALRRKYRSTHTNRLHQKNLSF</sequence>
<dbReference type="AlphaFoldDB" id="A0A3B1A0E4"/>
<feature type="transmembrane region" description="Helical" evidence="1">
    <location>
        <begin position="31"/>
        <end position="48"/>
    </location>
</feature>